<protein>
    <submittedName>
        <fullName evidence="1">Uncharacterized protein</fullName>
    </submittedName>
</protein>
<reference evidence="1 2" key="1">
    <citation type="journal article" date="2018" name="BMC Genomics">
        <title>Comparative genome analyses reveal sequence features reflecting distinct modes of host-adaptation between dicot and monocot powdery mildew.</title>
        <authorList>
            <person name="Wu Y."/>
            <person name="Ma X."/>
            <person name="Pan Z."/>
            <person name="Kale S.D."/>
            <person name="Song Y."/>
            <person name="King H."/>
            <person name="Zhang Q."/>
            <person name="Presley C."/>
            <person name="Deng X."/>
            <person name="Wei C.I."/>
            <person name="Xiao S."/>
        </authorList>
    </citation>
    <scope>NUCLEOTIDE SEQUENCE [LARGE SCALE GENOMIC DNA]</scope>
    <source>
        <strain evidence="1">UMSG3</strain>
    </source>
</reference>
<keyword evidence="2" id="KW-1185">Reference proteome</keyword>
<proteinExistence type="predicted"/>
<dbReference type="Proteomes" id="UP000283383">
    <property type="component" value="Unassembled WGS sequence"/>
</dbReference>
<evidence type="ECO:0000313" key="1">
    <source>
        <dbReference type="EMBL" id="RKF66826.1"/>
    </source>
</evidence>
<dbReference type="AlphaFoldDB" id="A0A420I8Z7"/>
<accession>A0A420I8Z7</accession>
<name>A0A420I8Z7_9PEZI</name>
<organism evidence="1 2">
    <name type="scientific">Golovinomyces cichoracearum</name>
    <dbReference type="NCBI Taxonomy" id="62708"/>
    <lineage>
        <taxon>Eukaryota</taxon>
        <taxon>Fungi</taxon>
        <taxon>Dikarya</taxon>
        <taxon>Ascomycota</taxon>
        <taxon>Pezizomycotina</taxon>
        <taxon>Leotiomycetes</taxon>
        <taxon>Erysiphales</taxon>
        <taxon>Erysiphaceae</taxon>
        <taxon>Golovinomyces</taxon>
    </lineage>
</organism>
<sequence length="70" mass="7643">GHSFPLCHREIETPERWPEICPNVAAAVSNSSSRHTGLPATFVMYGQRIKEPLDIAADAVIDLIGKNLSN</sequence>
<feature type="non-terminal residue" evidence="1">
    <location>
        <position position="1"/>
    </location>
</feature>
<evidence type="ECO:0000313" key="2">
    <source>
        <dbReference type="Proteomes" id="UP000283383"/>
    </source>
</evidence>
<dbReference type="EMBL" id="MCBQ01011048">
    <property type="protein sequence ID" value="RKF66826.1"/>
    <property type="molecule type" value="Genomic_DNA"/>
</dbReference>
<gene>
    <name evidence="1" type="ORF">GcM3_110022</name>
</gene>
<comment type="caution">
    <text evidence="1">The sequence shown here is derived from an EMBL/GenBank/DDBJ whole genome shotgun (WGS) entry which is preliminary data.</text>
</comment>